<dbReference type="OrthoDB" id="9786919at2"/>
<dbReference type="SMART" id="SM00388">
    <property type="entry name" value="HisKA"/>
    <property type="match status" value="1"/>
</dbReference>
<evidence type="ECO:0000313" key="14">
    <source>
        <dbReference type="Proteomes" id="UP000253908"/>
    </source>
</evidence>
<evidence type="ECO:0000313" key="13">
    <source>
        <dbReference type="EMBL" id="AXI08019.1"/>
    </source>
</evidence>
<dbReference type="InterPro" id="IPR041610">
    <property type="entry name" value="ArlS_N"/>
</dbReference>
<feature type="domain" description="Histidine kinase" evidence="12">
    <location>
        <begin position="244"/>
        <end position="454"/>
    </location>
</feature>
<dbReference type="PRINTS" id="PR00344">
    <property type="entry name" value="BCTRLSENSOR"/>
</dbReference>
<dbReference type="CDD" id="cd00075">
    <property type="entry name" value="HATPase"/>
    <property type="match status" value="1"/>
</dbReference>
<gene>
    <name evidence="13" type="ORF">CUC15_03055</name>
</gene>
<keyword evidence="6" id="KW-0547">Nucleotide-binding</keyword>
<evidence type="ECO:0000256" key="2">
    <source>
        <dbReference type="ARBA" id="ARBA00004651"/>
    </source>
</evidence>
<dbReference type="InterPro" id="IPR036890">
    <property type="entry name" value="HATPase_C_sf"/>
</dbReference>
<evidence type="ECO:0000256" key="8">
    <source>
        <dbReference type="ARBA" id="ARBA00022840"/>
    </source>
</evidence>
<keyword evidence="7 13" id="KW-0418">Kinase</keyword>
<comment type="subcellular location">
    <subcellularLocation>
        <location evidence="2">Cell membrane</location>
        <topology evidence="2">Multi-pass membrane protein</topology>
    </subcellularLocation>
</comment>
<keyword evidence="14" id="KW-1185">Reference proteome</keyword>
<dbReference type="InterPro" id="IPR050736">
    <property type="entry name" value="Sensor_HK_Regulatory"/>
</dbReference>
<dbReference type="AlphaFoldDB" id="A0A345PDD9"/>
<evidence type="ECO:0000256" key="7">
    <source>
        <dbReference type="ARBA" id="ARBA00022777"/>
    </source>
</evidence>
<accession>A0A345PDD9</accession>
<evidence type="ECO:0000256" key="10">
    <source>
        <dbReference type="ARBA" id="ARBA00023136"/>
    </source>
</evidence>
<proteinExistence type="predicted"/>
<keyword evidence="10 11" id="KW-0472">Membrane</keyword>
<dbReference type="PROSITE" id="PS50109">
    <property type="entry name" value="HIS_KIN"/>
    <property type="match status" value="1"/>
</dbReference>
<evidence type="ECO:0000256" key="11">
    <source>
        <dbReference type="SAM" id="Phobius"/>
    </source>
</evidence>
<dbReference type="PANTHER" id="PTHR43711:SF28">
    <property type="entry name" value="SENSOR HISTIDINE KINASE YXDK"/>
    <property type="match status" value="1"/>
</dbReference>
<dbReference type="InterPro" id="IPR004358">
    <property type="entry name" value="Sig_transdc_His_kin-like_C"/>
</dbReference>
<dbReference type="RefSeq" id="WP_114915312.1">
    <property type="nucleotide sequence ID" value="NZ_CP024848.1"/>
</dbReference>
<organism evidence="13 14">
    <name type="scientific">Oceanobacillus zhaokaii</name>
    <dbReference type="NCBI Taxonomy" id="2052660"/>
    <lineage>
        <taxon>Bacteria</taxon>
        <taxon>Bacillati</taxon>
        <taxon>Bacillota</taxon>
        <taxon>Bacilli</taxon>
        <taxon>Bacillales</taxon>
        <taxon>Bacillaceae</taxon>
        <taxon>Oceanobacillus</taxon>
    </lineage>
</organism>
<keyword evidence="5" id="KW-0808">Transferase</keyword>
<reference evidence="14" key="1">
    <citation type="submission" date="2017-11" db="EMBL/GenBank/DDBJ databases">
        <authorList>
            <person name="Zhu W."/>
        </authorList>
    </citation>
    <scope>NUCLEOTIDE SEQUENCE [LARGE SCALE GENOMIC DNA]</scope>
    <source>
        <strain evidence="14">160</strain>
    </source>
</reference>
<dbReference type="InterPro" id="IPR003661">
    <property type="entry name" value="HisK_dim/P_dom"/>
</dbReference>
<dbReference type="SUPFAM" id="SSF55874">
    <property type="entry name" value="ATPase domain of HSP90 chaperone/DNA topoisomerase II/histidine kinase"/>
    <property type="match status" value="1"/>
</dbReference>
<name>A0A345PDD9_9BACI</name>
<evidence type="ECO:0000259" key="12">
    <source>
        <dbReference type="PROSITE" id="PS50109"/>
    </source>
</evidence>
<keyword evidence="11" id="KW-0812">Transmembrane</keyword>
<feature type="transmembrane region" description="Helical" evidence="11">
    <location>
        <begin position="158"/>
        <end position="180"/>
    </location>
</feature>
<evidence type="ECO:0000256" key="9">
    <source>
        <dbReference type="ARBA" id="ARBA00023012"/>
    </source>
</evidence>
<dbReference type="SUPFAM" id="SSF47384">
    <property type="entry name" value="Homodimeric domain of signal transducing histidine kinase"/>
    <property type="match status" value="1"/>
</dbReference>
<evidence type="ECO:0000256" key="5">
    <source>
        <dbReference type="ARBA" id="ARBA00022679"/>
    </source>
</evidence>
<dbReference type="GO" id="GO:0005524">
    <property type="term" value="F:ATP binding"/>
    <property type="evidence" value="ECO:0007669"/>
    <property type="project" value="UniProtKB-KW"/>
</dbReference>
<evidence type="ECO:0000256" key="1">
    <source>
        <dbReference type="ARBA" id="ARBA00000085"/>
    </source>
</evidence>
<dbReference type="InterPro" id="IPR036097">
    <property type="entry name" value="HisK_dim/P_sf"/>
</dbReference>
<dbReference type="EMBL" id="CP024848">
    <property type="protein sequence ID" value="AXI08019.1"/>
    <property type="molecule type" value="Genomic_DNA"/>
</dbReference>
<protein>
    <recommendedName>
        <fullName evidence="3">histidine kinase</fullName>
        <ecNumber evidence="3">2.7.13.3</ecNumber>
    </recommendedName>
</protein>
<evidence type="ECO:0000256" key="6">
    <source>
        <dbReference type="ARBA" id="ARBA00022741"/>
    </source>
</evidence>
<dbReference type="Gene3D" id="3.30.565.10">
    <property type="entry name" value="Histidine kinase-like ATPase, C-terminal domain"/>
    <property type="match status" value="1"/>
</dbReference>
<dbReference type="Pfam" id="PF00512">
    <property type="entry name" value="HisKA"/>
    <property type="match status" value="1"/>
</dbReference>
<dbReference type="EC" id="2.7.13.3" evidence="3"/>
<dbReference type="Pfam" id="PF02518">
    <property type="entry name" value="HATPase_c"/>
    <property type="match status" value="1"/>
</dbReference>
<feature type="transmembrane region" description="Helical" evidence="11">
    <location>
        <begin position="12"/>
        <end position="30"/>
    </location>
</feature>
<dbReference type="Proteomes" id="UP000253908">
    <property type="component" value="Chromosome"/>
</dbReference>
<keyword evidence="8" id="KW-0067">ATP-binding</keyword>
<dbReference type="FunFam" id="1.10.287.130:FF:000001">
    <property type="entry name" value="Two-component sensor histidine kinase"/>
    <property type="match status" value="1"/>
</dbReference>
<dbReference type="KEGG" id="ocn:CUC15_03055"/>
<comment type="catalytic activity">
    <reaction evidence="1">
        <text>ATP + protein L-histidine = ADP + protein N-phospho-L-histidine.</text>
        <dbReference type="EC" id="2.7.13.3"/>
    </reaction>
</comment>
<dbReference type="PANTHER" id="PTHR43711">
    <property type="entry name" value="TWO-COMPONENT HISTIDINE KINASE"/>
    <property type="match status" value="1"/>
</dbReference>
<dbReference type="Gene3D" id="1.10.287.130">
    <property type="match status" value="1"/>
</dbReference>
<dbReference type="FunFam" id="3.30.565.10:FF:000006">
    <property type="entry name" value="Sensor histidine kinase WalK"/>
    <property type="match status" value="1"/>
</dbReference>
<dbReference type="InterPro" id="IPR005467">
    <property type="entry name" value="His_kinase_dom"/>
</dbReference>
<dbReference type="GO" id="GO:0005886">
    <property type="term" value="C:plasma membrane"/>
    <property type="evidence" value="ECO:0007669"/>
    <property type="project" value="UniProtKB-SubCell"/>
</dbReference>
<dbReference type="InterPro" id="IPR003594">
    <property type="entry name" value="HATPase_dom"/>
</dbReference>
<dbReference type="SMART" id="SM00387">
    <property type="entry name" value="HATPase_c"/>
    <property type="match status" value="1"/>
</dbReference>
<sequence>MKLKTKIQLFSSLLMLILIILVNVAIYYLFYQMTADSELEQLSEQTNSLFETLAKNPEISEPEAENLLRAYVPADGIIRVIDKNDNHIHQLMKLGKYKTLPWRYSTTESRELVQKDNAPDIAIVTKPIIWNSGEHAGEIVTVQVANHLIPLRETMQTLFFVLSILFVIMLIPIFIAGNVLSKFLLLPIKQLIETMKENTKHAKWKKINVENRSKDELFEMEMTFNEMIEYLKDNYEKQEMFVSNASHELKTPIQIVKSYGQLLARRGRENPELFQEAVDAIDSEADRMQKLIEQMLLLAKNTQAAAMQQVNLATLVSDTVSTFQGAYEREFQFKKDTDTIFVNGNYGQLEQIIYILIENALKYSKDKIEIQLSQRKNLAIFAVKDYGQGIPEAEQSRVFDRFYRVDKARSRDTGGTGLGLAIAKTIADQHQGTLSVKSMPGEGSTFSLVLPVDKVVKDEITD</sequence>
<keyword evidence="11" id="KW-1133">Transmembrane helix</keyword>
<dbReference type="CDD" id="cd00082">
    <property type="entry name" value="HisKA"/>
    <property type="match status" value="1"/>
</dbReference>
<dbReference type="GO" id="GO:0000155">
    <property type="term" value="F:phosphorelay sensor kinase activity"/>
    <property type="evidence" value="ECO:0007669"/>
    <property type="project" value="InterPro"/>
</dbReference>
<keyword evidence="9" id="KW-0902">Two-component regulatory system</keyword>
<dbReference type="Pfam" id="PF18719">
    <property type="entry name" value="ArlS_N"/>
    <property type="match status" value="1"/>
</dbReference>
<keyword evidence="4" id="KW-0597">Phosphoprotein</keyword>
<evidence type="ECO:0000256" key="4">
    <source>
        <dbReference type="ARBA" id="ARBA00022553"/>
    </source>
</evidence>
<dbReference type="Gene3D" id="6.10.340.10">
    <property type="match status" value="1"/>
</dbReference>
<evidence type="ECO:0000256" key="3">
    <source>
        <dbReference type="ARBA" id="ARBA00012438"/>
    </source>
</evidence>